<dbReference type="Proteomes" id="UP000054908">
    <property type="component" value="Unassembled WGS sequence"/>
</dbReference>
<comment type="cofactor">
    <cofactor evidence="1">
        <name>FAD</name>
        <dbReference type="ChEBI" id="CHEBI:57692"/>
    </cofactor>
</comment>
<evidence type="ECO:0000256" key="5">
    <source>
        <dbReference type="ARBA" id="ARBA00022827"/>
    </source>
</evidence>
<keyword evidence="5" id="KW-0274">FAD</keyword>
<gene>
    <name evidence="9" type="primary">ubiH_1</name>
    <name evidence="9" type="ORF">Lmac_2721</name>
</gene>
<keyword evidence="6" id="KW-0560">Oxidoreductase</keyword>
<evidence type="ECO:0000256" key="6">
    <source>
        <dbReference type="ARBA" id="ARBA00023002"/>
    </source>
</evidence>
<dbReference type="InterPro" id="IPR010971">
    <property type="entry name" value="UbiH/COQ6"/>
</dbReference>
<organism evidence="9 10">
    <name type="scientific">Legionella maceachernii</name>
    <dbReference type="NCBI Taxonomy" id="466"/>
    <lineage>
        <taxon>Bacteria</taxon>
        <taxon>Pseudomonadati</taxon>
        <taxon>Pseudomonadota</taxon>
        <taxon>Gammaproteobacteria</taxon>
        <taxon>Legionellales</taxon>
        <taxon>Legionellaceae</taxon>
        <taxon>Legionella</taxon>
    </lineage>
</organism>
<comment type="caution">
    <text evidence="9">The sequence shown here is derived from an EMBL/GenBank/DDBJ whole genome shotgun (WGS) entry which is preliminary data.</text>
</comment>
<dbReference type="InterPro" id="IPR002938">
    <property type="entry name" value="FAD-bd"/>
</dbReference>
<dbReference type="Gene3D" id="3.50.50.60">
    <property type="entry name" value="FAD/NAD(P)-binding domain"/>
    <property type="match status" value="2"/>
</dbReference>
<evidence type="ECO:0000313" key="9">
    <source>
        <dbReference type="EMBL" id="KTD24634.1"/>
    </source>
</evidence>
<evidence type="ECO:0000313" key="10">
    <source>
        <dbReference type="Proteomes" id="UP000054908"/>
    </source>
</evidence>
<dbReference type="PANTHER" id="PTHR43876:SF7">
    <property type="entry name" value="UBIQUINONE BIOSYNTHESIS MONOOXYGENASE COQ6, MITOCHONDRIAL"/>
    <property type="match status" value="1"/>
</dbReference>
<comment type="similarity">
    <text evidence="3">Belongs to the UbiH/COQ6 family.</text>
</comment>
<evidence type="ECO:0000256" key="2">
    <source>
        <dbReference type="ARBA" id="ARBA00004749"/>
    </source>
</evidence>
<feature type="domain" description="FAD-binding" evidence="8">
    <location>
        <begin position="5"/>
        <end position="343"/>
    </location>
</feature>
<evidence type="ECO:0000256" key="7">
    <source>
        <dbReference type="ARBA" id="ARBA00023033"/>
    </source>
</evidence>
<keyword evidence="7" id="KW-0503">Monooxygenase</keyword>
<dbReference type="PATRIC" id="fig|466.6.peg.2905"/>
<comment type="pathway">
    <text evidence="2">Cofactor biosynthesis; ubiquinone biosynthesis.</text>
</comment>
<dbReference type="InterPro" id="IPR036188">
    <property type="entry name" value="FAD/NAD-bd_sf"/>
</dbReference>
<evidence type="ECO:0000256" key="1">
    <source>
        <dbReference type="ARBA" id="ARBA00001974"/>
    </source>
</evidence>
<dbReference type="RefSeq" id="WP_058453402.1">
    <property type="nucleotide sequence ID" value="NZ_CAAAIB010000001.1"/>
</dbReference>
<dbReference type="OrthoDB" id="9769565at2"/>
<dbReference type="EMBL" id="LNYL01000050">
    <property type="protein sequence ID" value="KTD24634.1"/>
    <property type="molecule type" value="Genomic_DNA"/>
</dbReference>
<dbReference type="PANTHER" id="PTHR43876">
    <property type="entry name" value="UBIQUINONE BIOSYNTHESIS MONOOXYGENASE COQ6, MITOCHONDRIAL"/>
    <property type="match status" value="1"/>
</dbReference>
<reference evidence="9 10" key="1">
    <citation type="submission" date="2015-11" db="EMBL/GenBank/DDBJ databases">
        <title>Genomic analysis of 38 Legionella species identifies large and diverse effector repertoires.</title>
        <authorList>
            <person name="Burstein D."/>
            <person name="Amaro F."/>
            <person name="Zusman T."/>
            <person name="Lifshitz Z."/>
            <person name="Cohen O."/>
            <person name="Gilbert J.A."/>
            <person name="Pupko T."/>
            <person name="Shuman H.A."/>
            <person name="Segal G."/>
        </authorList>
    </citation>
    <scope>NUCLEOTIDE SEQUENCE [LARGE SCALE GENOMIC DNA]</scope>
    <source>
        <strain evidence="9 10">PX-1-G2-E2</strain>
    </source>
</reference>
<dbReference type="PRINTS" id="PR00420">
    <property type="entry name" value="RNGMNOXGNASE"/>
</dbReference>
<dbReference type="AlphaFoldDB" id="A0A0W0VX94"/>
<dbReference type="GO" id="GO:0006744">
    <property type="term" value="P:ubiquinone biosynthetic process"/>
    <property type="evidence" value="ECO:0007669"/>
    <property type="project" value="UniProtKB-UniPathway"/>
</dbReference>
<dbReference type="Pfam" id="PF01494">
    <property type="entry name" value="FAD_binding_3"/>
    <property type="match status" value="1"/>
</dbReference>
<dbReference type="GO" id="GO:0004497">
    <property type="term" value="F:monooxygenase activity"/>
    <property type="evidence" value="ECO:0007669"/>
    <property type="project" value="UniProtKB-KW"/>
</dbReference>
<name>A0A0W0VX94_9GAMM</name>
<keyword evidence="10" id="KW-1185">Reference proteome</keyword>
<dbReference type="InterPro" id="IPR051205">
    <property type="entry name" value="UbiH/COQ6_monooxygenase"/>
</dbReference>
<dbReference type="NCBIfam" id="TIGR01988">
    <property type="entry name" value="Ubi-OHases"/>
    <property type="match status" value="1"/>
</dbReference>
<evidence type="ECO:0000256" key="3">
    <source>
        <dbReference type="ARBA" id="ARBA00005349"/>
    </source>
</evidence>
<proteinExistence type="inferred from homology"/>
<dbReference type="SUPFAM" id="SSF51905">
    <property type="entry name" value="FAD/NAD(P)-binding domain"/>
    <property type="match status" value="1"/>
</dbReference>
<dbReference type="UniPathway" id="UPA00232"/>
<keyword evidence="4" id="KW-0285">Flavoprotein</keyword>
<dbReference type="GO" id="GO:0071949">
    <property type="term" value="F:FAD binding"/>
    <property type="evidence" value="ECO:0007669"/>
    <property type="project" value="InterPro"/>
</dbReference>
<evidence type="ECO:0000256" key="4">
    <source>
        <dbReference type="ARBA" id="ARBA00022630"/>
    </source>
</evidence>
<dbReference type="GO" id="GO:0016705">
    <property type="term" value="F:oxidoreductase activity, acting on paired donors, with incorporation or reduction of molecular oxygen"/>
    <property type="evidence" value="ECO:0007669"/>
    <property type="project" value="InterPro"/>
</dbReference>
<dbReference type="STRING" id="466.Lmac_2721"/>
<evidence type="ECO:0000259" key="8">
    <source>
        <dbReference type="Pfam" id="PF01494"/>
    </source>
</evidence>
<protein>
    <submittedName>
        <fullName evidence="9">2-polyprenyl-6-methoxyphenol hydroxylase</fullName>
    </submittedName>
</protein>
<accession>A0A0W0VX94</accession>
<sequence>MNQQFDVMVVGGGVVGLTAALAMLSRGFSVALIDAGSVTVNSADIDPRVYAINQASEDLLQALKVWVHLDKTRISSYRQMYVWDAASQAHIEFDARTIVSDHLGTIIEESVLKQAILQALDLQKAKFTVLAHSTVSQIEEHEEGILVASGETRWKAQLLMIADGGNSPCRQLLKVPLTTWSYHQQALVALVHTEKSHQRTAYQVFNPDGPLAFLPLNDTHLCSIVWSTTPTQAKQLMALPEEAFNRDLTKAFASKLGEVQLMSKRYQFPLTMRHAKQYSGKRWLLLGDAAHTIHPLAGLGLNVGLADVATWLAGLDDGNKRLTSQKVLGAYQRQRKYEVWQTIALMDGFKSLFTNSLTPVIALRGFGLRMCNAITPLKRMFIEQAAGKKLIHFE</sequence>